<evidence type="ECO:0000256" key="1">
    <source>
        <dbReference type="ARBA" id="ARBA00004123"/>
    </source>
</evidence>
<comment type="similarity">
    <text evidence="2">Belongs to the TAF4 family.</text>
</comment>
<feature type="compositionally biased region" description="Low complexity" evidence="9">
    <location>
        <begin position="28"/>
        <end position="47"/>
    </location>
</feature>
<dbReference type="CDD" id="cd08045">
    <property type="entry name" value="HFD_TAF4"/>
    <property type="match status" value="1"/>
</dbReference>
<proteinExistence type="inferred from homology"/>
<dbReference type="InterPro" id="IPR045144">
    <property type="entry name" value="TAF4"/>
</dbReference>
<evidence type="ECO:0000256" key="9">
    <source>
        <dbReference type="SAM" id="MobiDB-lite"/>
    </source>
</evidence>
<dbReference type="GO" id="GO:0003677">
    <property type="term" value="F:DNA binding"/>
    <property type="evidence" value="ECO:0007669"/>
    <property type="project" value="TreeGrafter"/>
</dbReference>
<feature type="region of interest" description="Disordered" evidence="9">
    <location>
        <begin position="333"/>
        <end position="357"/>
    </location>
</feature>
<dbReference type="PANTHER" id="PTHR15138:SF14">
    <property type="entry name" value="TRANSCRIPTION INITIATION FACTOR TFIID SUBUNIT 4"/>
    <property type="match status" value="1"/>
</dbReference>
<gene>
    <name evidence="11" type="ORF">B0H15DRAFT_951860</name>
</gene>
<dbReference type="Proteomes" id="UP001222325">
    <property type="component" value="Unassembled WGS sequence"/>
</dbReference>
<comment type="subcellular location">
    <subcellularLocation>
        <location evidence="1">Nucleus</location>
    </subcellularLocation>
</comment>
<evidence type="ECO:0000256" key="4">
    <source>
        <dbReference type="ARBA" id="ARBA00023015"/>
    </source>
</evidence>
<dbReference type="EMBL" id="JARJCN010000040">
    <property type="protein sequence ID" value="KAJ7083622.1"/>
    <property type="molecule type" value="Genomic_DNA"/>
</dbReference>
<dbReference type="GO" id="GO:0006367">
    <property type="term" value="P:transcription initiation at RNA polymerase II promoter"/>
    <property type="evidence" value="ECO:0007669"/>
    <property type="project" value="TreeGrafter"/>
</dbReference>
<evidence type="ECO:0000256" key="5">
    <source>
        <dbReference type="ARBA" id="ARBA00023163"/>
    </source>
</evidence>
<evidence type="ECO:0000256" key="6">
    <source>
        <dbReference type="ARBA" id="ARBA00023242"/>
    </source>
</evidence>
<evidence type="ECO:0000256" key="8">
    <source>
        <dbReference type="ARBA" id="ARBA00031747"/>
    </source>
</evidence>
<dbReference type="AlphaFoldDB" id="A0AAD6TZC6"/>
<keyword evidence="6" id="KW-0539">Nucleus</keyword>
<evidence type="ECO:0000313" key="12">
    <source>
        <dbReference type="Proteomes" id="UP001222325"/>
    </source>
</evidence>
<name>A0AAD6TZC6_9AGAR</name>
<keyword evidence="5" id="KW-0804">Transcription</keyword>
<sequence>MSGGPVIPAISAEIWDSLIPIDGDAADTDASPTTTVTTTAPTPATTPAPAAAYQHYQQYAHYQQQAAYQPQAYQGYQPYAPQQQETARAPVSMQRQAIANVHAQSSSGGALDTADVATLNDALGSAGVDLRAEEESLQRTTEQPQPFRAFEDRARKQPLRPHFDAVFLGATMRAMAAHHKVTGVPEDCVTYLALALRARLQDLVTAMIGAARHRRQAQWDRAPGVYEDGRAAWGLLVRADVARQLTALELVEREEETRLRAARARREAAIDAAVVAALAGEDQPVEIPAVDEEGGQRNAAAENEMETTNAEARRAAGLAGKYAWLTAGQAASARPRPYKATKRGASPPPLPPDADQRMPINIRDAMFAVEKERGHGGGRGAARGWT</sequence>
<keyword evidence="4" id="KW-0805">Transcription regulation</keyword>
<evidence type="ECO:0000259" key="10">
    <source>
        <dbReference type="Pfam" id="PF05236"/>
    </source>
</evidence>
<evidence type="ECO:0000313" key="11">
    <source>
        <dbReference type="EMBL" id="KAJ7083622.1"/>
    </source>
</evidence>
<keyword evidence="12" id="KW-1185">Reference proteome</keyword>
<evidence type="ECO:0000256" key="3">
    <source>
        <dbReference type="ARBA" id="ARBA00017306"/>
    </source>
</evidence>
<dbReference type="GO" id="GO:0005669">
    <property type="term" value="C:transcription factor TFIID complex"/>
    <property type="evidence" value="ECO:0007669"/>
    <property type="project" value="InterPro"/>
</dbReference>
<evidence type="ECO:0000256" key="7">
    <source>
        <dbReference type="ARBA" id="ARBA00025346"/>
    </source>
</evidence>
<comment type="caution">
    <text evidence="11">The sequence shown here is derived from an EMBL/GenBank/DDBJ whole genome shotgun (WGS) entry which is preliminary data.</text>
</comment>
<organism evidence="11 12">
    <name type="scientific">Mycena belliarum</name>
    <dbReference type="NCBI Taxonomy" id="1033014"/>
    <lineage>
        <taxon>Eukaryota</taxon>
        <taxon>Fungi</taxon>
        <taxon>Dikarya</taxon>
        <taxon>Basidiomycota</taxon>
        <taxon>Agaricomycotina</taxon>
        <taxon>Agaricomycetes</taxon>
        <taxon>Agaricomycetidae</taxon>
        <taxon>Agaricales</taxon>
        <taxon>Marasmiineae</taxon>
        <taxon>Mycenaceae</taxon>
        <taxon>Mycena</taxon>
    </lineage>
</organism>
<dbReference type="GO" id="GO:0016251">
    <property type="term" value="F:RNA polymerase II general transcription initiation factor activity"/>
    <property type="evidence" value="ECO:0007669"/>
    <property type="project" value="TreeGrafter"/>
</dbReference>
<evidence type="ECO:0000256" key="2">
    <source>
        <dbReference type="ARBA" id="ARBA00006178"/>
    </source>
</evidence>
<dbReference type="InterPro" id="IPR007900">
    <property type="entry name" value="TAF4_C"/>
</dbReference>
<comment type="function">
    <text evidence="7">Functions as a component of the DNA-binding general transcription factor complex TFIID. Binding of TFIID to a promoter (with or without TATA element) is the initial step in pre-initiation complex (PIC) formation. TFIID plays a key role in the regulation of gene expression by RNA polymerase II through different activities such as transcription activator interaction, core promoter recognition and selectivity, TFIIA and TFIIB interaction, chromatin modification (histone acetylation by TAF1), facilitation of DNA opening and initiation of transcription.</text>
</comment>
<reference evidence="11" key="1">
    <citation type="submission" date="2023-03" db="EMBL/GenBank/DDBJ databases">
        <title>Massive genome expansion in bonnet fungi (Mycena s.s.) driven by repeated elements and novel gene families across ecological guilds.</title>
        <authorList>
            <consortium name="Lawrence Berkeley National Laboratory"/>
            <person name="Harder C.B."/>
            <person name="Miyauchi S."/>
            <person name="Viragh M."/>
            <person name="Kuo A."/>
            <person name="Thoen E."/>
            <person name="Andreopoulos B."/>
            <person name="Lu D."/>
            <person name="Skrede I."/>
            <person name="Drula E."/>
            <person name="Henrissat B."/>
            <person name="Morin E."/>
            <person name="Kohler A."/>
            <person name="Barry K."/>
            <person name="LaButti K."/>
            <person name="Morin E."/>
            <person name="Salamov A."/>
            <person name="Lipzen A."/>
            <person name="Mereny Z."/>
            <person name="Hegedus B."/>
            <person name="Baldrian P."/>
            <person name="Stursova M."/>
            <person name="Weitz H."/>
            <person name="Taylor A."/>
            <person name="Grigoriev I.V."/>
            <person name="Nagy L.G."/>
            <person name="Martin F."/>
            <person name="Kauserud H."/>
        </authorList>
    </citation>
    <scope>NUCLEOTIDE SEQUENCE</scope>
    <source>
        <strain evidence="11">CBHHK173m</strain>
    </source>
</reference>
<feature type="domain" description="Transcription initiation factor TFIID component TAF4 C-terminal" evidence="10">
    <location>
        <begin position="119"/>
        <end position="374"/>
    </location>
</feature>
<feature type="region of interest" description="Disordered" evidence="9">
    <location>
        <begin position="23"/>
        <end position="47"/>
    </location>
</feature>
<accession>A0AAD6TZC6</accession>
<dbReference type="PANTHER" id="PTHR15138">
    <property type="entry name" value="TRANSCRIPTION INITIATION FACTOR TFIID SUBUNIT 4"/>
    <property type="match status" value="1"/>
</dbReference>
<protein>
    <recommendedName>
        <fullName evidence="3">Transcription initiation factor TFIID subunit 4</fullName>
    </recommendedName>
    <alternativeName>
        <fullName evidence="8">TBP-associated factor 4</fullName>
    </alternativeName>
</protein>
<dbReference type="Pfam" id="PF05236">
    <property type="entry name" value="TAF4"/>
    <property type="match status" value="1"/>
</dbReference>